<name>A0A251XXM1_9MICO</name>
<evidence type="ECO:0000256" key="1">
    <source>
        <dbReference type="SAM" id="MobiDB-lite"/>
    </source>
</evidence>
<proteinExistence type="predicted"/>
<accession>A0A251XXM1</accession>
<dbReference type="EMBL" id="MDHJ01000001">
    <property type="protein sequence ID" value="OUE10276.1"/>
    <property type="molecule type" value="Genomic_DNA"/>
</dbReference>
<dbReference type="AlphaFoldDB" id="A0A251XXM1"/>
<gene>
    <name evidence="2" type="ORF">CMsap09_15110</name>
</gene>
<feature type="region of interest" description="Disordered" evidence="1">
    <location>
        <begin position="1"/>
        <end position="29"/>
    </location>
</feature>
<evidence type="ECO:0000313" key="2">
    <source>
        <dbReference type="EMBL" id="OUE10276.1"/>
    </source>
</evidence>
<reference evidence="2 3" key="1">
    <citation type="submission" date="2016-08" db="EMBL/GenBank/DDBJ databases">
        <title>Genome sequence of Clavibacter michiganensis spp. strain CASJ009.</title>
        <authorList>
            <person name="Thapa S.P."/>
            <person name="Coaker G."/>
        </authorList>
    </citation>
    <scope>NUCLEOTIDE SEQUENCE [LARGE SCALE GENOMIC DNA]</scope>
    <source>
        <strain evidence="2">CASJ009</strain>
    </source>
</reference>
<sequence length="147" mass="16295">MPGPDRTGPGRAGAGTARASAYGDPMRPRLPPVPDASLDAFDGGVGVLSRDGVRAGHVATVRWQYHGLLGRQLHWWIWYIVVWEDGTRERSQEDYAPYLAVQEMRAGYLDVDVARDPTRAGRYDFAWLPPAEAAATRERLGIQDSDF</sequence>
<evidence type="ECO:0000313" key="3">
    <source>
        <dbReference type="Proteomes" id="UP000195106"/>
    </source>
</evidence>
<organism evidence="2 3">
    <name type="scientific">Clavibacter michiganensis</name>
    <dbReference type="NCBI Taxonomy" id="28447"/>
    <lineage>
        <taxon>Bacteria</taxon>
        <taxon>Bacillati</taxon>
        <taxon>Actinomycetota</taxon>
        <taxon>Actinomycetes</taxon>
        <taxon>Micrococcales</taxon>
        <taxon>Microbacteriaceae</taxon>
        <taxon>Clavibacter</taxon>
    </lineage>
</organism>
<protein>
    <submittedName>
        <fullName evidence="2">Uncharacterized protein</fullName>
    </submittedName>
</protein>
<feature type="compositionally biased region" description="Low complexity" evidence="1">
    <location>
        <begin position="1"/>
        <end position="21"/>
    </location>
</feature>
<comment type="caution">
    <text evidence="2">The sequence shown here is derived from an EMBL/GenBank/DDBJ whole genome shotgun (WGS) entry which is preliminary data.</text>
</comment>
<dbReference type="Proteomes" id="UP000195106">
    <property type="component" value="Unassembled WGS sequence"/>
</dbReference>